<gene>
    <name evidence="10" type="ORF">DMN91_012421</name>
    <name evidence="9" type="ORF">X777_08584</name>
</gene>
<feature type="chain" id="PRO_5036289140" evidence="6">
    <location>
        <begin position="20"/>
        <end position="1066"/>
    </location>
</feature>
<feature type="domain" description="Sushi" evidence="7">
    <location>
        <begin position="492"/>
        <end position="555"/>
    </location>
</feature>
<feature type="domain" description="Sushi" evidence="7">
    <location>
        <begin position="246"/>
        <end position="304"/>
    </location>
</feature>
<evidence type="ECO:0000256" key="6">
    <source>
        <dbReference type="SAM" id="SignalP"/>
    </source>
</evidence>
<feature type="domain" description="Sushi" evidence="7">
    <location>
        <begin position="366"/>
        <end position="425"/>
    </location>
</feature>
<feature type="domain" description="Sushi" evidence="7">
    <location>
        <begin position="556"/>
        <end position="627"/>
    </location>
</feature>
<evidence type="ECO:0000259" key="8">
    <source>
        <dbReference type="PROSITE" id="PS51390"/>
    </source>
</evidence>
<reference evidence="10 12" key="2">
    <citation type="journal article" date="2018" name="Genome Res.">
        <title>The genomic architecture and molecular evolution of ant odorant receptors.</title>
        <authorList>
            <person name="McKenzie S.K."/>
            <person name="Kronauer D.J.C."/>
        </authorList>
    </citation>
    <scope>NUCLEOTIDE SEQUENCE [LARGE SCALE GENOMIC DNA]</scope>
    <source>
        <strain evidence="10">Clonal line C1</strain>
    </source>
</reference>
<feature type="domain" description="Sushi" evidence="7">
    <location>
        <begin position="181"/>
        <end position="245"/>
    </location>
</feature>
<comment type="caution">
    <text evidence="4">Lacks conserved residue(s) required for the propagation of feature annotation.</text>
</comment>
<evidence type="ECO:0000259" key="7">
    <source>
        <dbReference type="PROSITE" id="PS50923"/>
    </source>
</evidence>
<name>A0A026WBT1_OOCBI</name>
<evidence type="ECO:0000256" key="3">
    <source>
        <dbReference type="ARBA" id="ARBA00023157"/>
    </source>
</evidence>
<dbReference type="GO" id="GO:0030414">
    <property type="term" value="F:peptidase inhibitor activity"/>
    <property type="evidence" value="ECO:0007669"/>
    <property type="project" value="InterPro"/>
</dbReference>
<feature type="region of interest" description="Disordered" evidence="5">
    <location>
        <begin position="24"/>
        <end position="77"/>
    </location>
</feature>
<evidence type="ECO:0000256" key="1">
    <source>
        <dbReference type="ARBA" id="ARBA00022729"/>
    </source>
</evidence>
<feature type="domain" description="Sushi" evidence="7">
    <location>
        <begin position="308"/>
        <end position="365"/>
    </location>
</feature>
<dbReference type="EMBL" id="KK107327">
    <property type="protein sequence ID" value="EZA52509.1"/>
    <property type="molecule type" value="Genomic_DNA"/>
</dbReference>
<feature type="compositionally biased region" description="Polar residues" evidence="5">
    <location>
        <begin position="926"/>
        <end position="936"/>
    </location>
</feature>
<evidence type="ECO:0000313" key="11">
    <source>
        <dbReference type="Proteomes" id="UP000053097"/>
    </source>
</evidence>
<evidence type="ECO:0000313" key="12">
    <source>
        <dbReference type="Proteomes" id="UP000279307"/>
    </source>
</evidence>
<feature type="disulfide bond" evidence="4">
    <location>
        <begin position="396"/>
        <end position="423"/>
    </location>
</feature>
<dbReference type="Proteomes" id="UP000279307">
    <property type="component" value="Chromosome 13"/>
</dbReference>
<dbReference type="PANTHER" id="PTHR45656:SF4">
    <property type="entry name" value="PROTEIN CBR-CLEC-78"/>
    <property type="match status" value="1"/>
</dbReference>
<evidence type="ECO:0000313" key="9">
    <source>
        <dbReference type="EMBL" id="EZA52509.1"/>
    </source>
</evidence>
<dbReference type="PROSITE" id="PS51390">
    <property type="entry name" value="WAP"/>
    <property type="match status" value="1"/>
</dbReference>
<evidence type="ECO:0000313" key="10">
    <source>
        <dbReference type="EMBL" id="RLU15427.1"/>
    </source>
</evidence>
<dbReference type="Pfam" id="PF00095">
    <property type="entry name" value="WAP"/>
    <property type="match status" value="1"/>
</dbReference>
<dbReference type="OrthoDB" id="5804959at2759"/>
<keyword evidence="2" id="KW-0677">Repeat</keyword>
<feature type="region of interest" description="Disordered" evidence="5">
    <location>
        <begin position="909"/>
        <end position="973"/>
    </location>
</feature>
<dbReference type="InterPro" id="IPR000436">
    <property type="entry name" value="Sushi_SCR_CCP_dom"/>
</dbReference>
<dbReference type="GO" id="GO:0005576">
    <property type="term" value="C:extracellular region"/>
    <property type="evidence" value="ECO:0007669"/>
    <property type="project" value="InterPro"/>
</dbReference>
<dbReference type="FunFam" id="2.10.70.10:FF:000086">
    <property type="entry name" value="Hig-anchoring scaffold protein, isoform A"/>
    <property type="match status" value="1"/>
</dbReference>
<organism evidence="9 11">
    <name type="scientific">Ooceraea biroi</name>
    <name type="common">Clonal raider ant</name>
    <name type="synonym">Cerapachys biroi</name>
    <dbReference type="NCBI Taxonomy" id="2015173"/>
    <lineage>
        <taxon>Eukaryota</taxon>
        <taxon>Metazoa</taxon>
        <taxon>Ecdysozoa</taxon>
        <taxon>Arthropoda</taxon>
        <taxon>Hexapoda</taxon>
        <taxon>Insecta</taxon>
        <taxon>Pterygota</taxon>
        <taxon>Neoptera</taxon>
        <taxon>Endopterygota</taxon>
        <taxon>Hymenoptera</taxon>
        <taxon>Apocrita</taxon>
        <taxon>Aculeata</taxon>
        <taxon>Formicoidea</taxon>
        <taxon>Formicidae</taxon>
        <taxon>Dorylinae</taxon>
        <taxon>Ooceraea</taxon>
    </lineage>
</organism>
<reference evidence="10" key="3">
    <citation type="submission" date="2018-07" db="EMBL/GenBank/DDBJ databases">
        <authorList>
            <person name="Mckenzie S.K."/>
            <person name="Kronauer D.J.C."/>
        </authorList>
    </citation>
    <scope>NUCLEOTIDE SEQUENCE</scope>
    <source>
        <strain evidence="10">Clonal line C1</strain>
    </source>
</reference>
<dbReference type="Proteomes" id="UP000053097">
    <property type="component" value="Unassembled WGS sequence"/>
</dbReference>
<dbReference type="PROSITE" id="PS50923">
    <property type="entry name" value="SUSHI"/>
    <property type="match status" value="7"/>
</dbReference>
<dbReference type="PANTHER" id="PTHR45656">
    <property type="entry name" value="PROTEIN CBR-CLEC-78"/>
    <property type="match status" value="1"/>
</dbReference>
<dbReference type="CDD" id="cd00033">
    <property type="entry name" value="CCP"/>
    <property type="match status" value="7"/>
</dbReference>
<feature type="domain" description="Sushi" evidence="7">
    <location>
        <begin position="120"/>
        <end position="177"/>
    </location>
</feature>
<feature type="disulfide bond" evidence="4">
    <location>
        <begin position="336"/>
        <end position="363"/>
    </location>
</feature>
<dbReference type="InterPro" id="IPR035976">
    <property type="entry name" value="Sushi/SCR/CCP_sf"/>
</dbReference>
<dbReference type="Gene3D" id="2.10.70.10">
    <property type="entry name" value="Complement Module, domain 1"/>
    <property type="match status" value="8"/>
</dbReference>
<reference evidence="9 11" key="1">
    <citation type="journal article" date="2014" name="Curr. Biol.">
        <title>The genome of the clonal raider ant Cerapachys biroi.</title>
        <authorList>
            <person name="Oxley P.R."/>
            <person name="Ji L."/>
            <person name="Fetter-Pruneda I."/>
            <person name="McKenzie S.K."/>
            <person name="Li C."/>
            <person name="Hu H."/>
            <person name="Zhang G."/>
            <person name="Kronauer D.J."/>
        </authorList>
    </citation>
    <scope>NUCLEOTIDE SEQUENCE [LARGE SCALE GENOMIC DNA]</scope>
</reference>
<dbReference type="EMBL" id="QOIP01000013">
    <property type="protein sequence ID" value="RLU15427.1"/>
    <property type="molecule type" value="Genomic_DNA"/>
</dbReference>
<feature type="compositionally biased region" description="Acidic residues" evidence="5">
    <location>
        <begin position="29"/>
        <end position="52"/>
    </location>
</feature>
<keyword evidence="4" id="KW-0768">Sushi</keyword>
<dbReference type="OMA" id="MKAVFKC"/>
<feature type="region of interest" description="Disordered" evidence="5">
    <location>
        <begin position="809"/>
        <end position="830"/>
    </location>
</feature>
<dbReference type="SUPFAM" id="SSF57535">
    <property type="entry name" value="Complement control module/SCR domain"/>
    <property type="match status" value="8"/>
</dbReference>
<dbReference type="InterPro" id="IPR051277">
    <property type="entry name" value="SEZ6_CSMD_C4BPB_Regulators"/>
</dbReference>
<feature type="signal peptide" evidence="6">
    <location>
        <begin position="1"/>
        <end position="19"/>
    </location>
</feature>
<keyword evidence="3 4" id="KW-1015">Disulfide bond</keyword>
<dbReference type="AlphaFoldDB" id="A0A026WBT1"/>
<feature type="compositionally biased region" description="Basic and acidic residues" evidence="5">
    <location>
        <begin position="53"/>
        <end position="62"/>
    </location>
</feature>
<evidence type="ECO:0000256" key="5">
    <source>
        <dbReference type="SAM" id="MobiDB-lite"/>
    </source>
</evidence>
<sequence length="1066" mass="120953">MRPSAIVLLLLLCAQFLASESKLRQQAAVDDDDDDDDDDLDEDDDDDDDDDPKLEVDDDGRIYKNPRNSPSAQCPRDEEQAELIGQKCLRKCSTDEDCKSKKKKCRCDGVCGMSCIKPERECPPLSDIEHGAMTVTGRFFGDRAHYACDTDYYTVGLSERTCRADGHWTGTTPSCKKDSSTFCSQPPKVQNAHHNALPEQTTFDLNNTVEYFCNHGYVTTGMKKAKCLLMQGAASWYGPDITCKPQSCETPPGIPNGWHAGECYTYDCRVSYHCSDGYELVGKTEKLCLADGTWTPKELPQCVQVKSVQCPKPENPVNGKAVYTSYAYNSIVSYECKYGYTVVGAATRRCGADKKWTGKTPSCQEINCGLPGVLYNGWIEKIESGTGMGVSIIFRCKDHMKLVGNTSSVCQKDGKWRYPLPQCLAPCVVPQIENGQVVVASHDRDHINNVTVVEHGERLLVTCIQNYEFAANSTPVLCNNGTWSIVPSCSPARCKQMPKVPKNGMVIAPKTDHGMRAIFKCKDGFELVGGGPLNASTSVECRYGNWIGDIPHCVQVFCPFPGFIPNGKVFLVGNMGVYDYRPYVKKIVNNKQIMYDCDKGYVLDDGPSGATCIGGSWSPKELPKCILGQHPRIRWSRRRRSVDDDDDDATPNYKKFIEFFRKVGKKLLHMEMNRSREHAKHKMEAKLAITINHQNNSNAAAWKPHANHGNKSRLREERMIDFLKMVYRKLQRMDARQPNNSSNNNTMHDLLNAMSKNFFHVDLAESRRNGSRGRSDFEIRNQREFIKLKREFERIMRFYNKSIRWNEKQNRKDAKRKGLSHAEKRKDKKKHRKNYYKGFYEFVNSYVTEKLSMLEARNATEELIKKMNIDKFTVRNGTTFTIGEMYAFFKHIIENRLNMTNEESVAVAESSSTTVATPKVTEPRDNQSTTVSTSEVSALDNEIPAKEGAPKHRSKRIRNASEDTGGAPRQKRRLLSLKPAQSESIDDAKSKQFTFDELQAQQQSRSKRFLPLSELDNQIFLKNLYLTAYEDEYRANVKRSIGPINHTADWFTTRRRKGNLDTYEIK</sequence>
<feature type="domain" description="WAP" evidence="8">
    <location>
        <begin position="66"/>
        <end position="119"/>
    </location>
</feature>
<accession>A0A026WBT1</accession>
<protein>
    <submittedName>
        <fullName evidence="9">Sushi, von Willebrand factor type A, EGF and pentraxin domain-containing protein</fullName>
    </submittedName>
</protein>
<feature type="disulfide bond" evidence="4">
    <location>
        <begin position="148"/>
        <end position="175"/>
    </location>
</feature>
<evidence type="ECO:0000256" key="2">
    <source>
        <dbReference type="ARBA" id="ARBA00022737"/>
    </source>
</evidence>
<dbReference type="InterPro" id="IPR008197">
    <property type="entry name" value="WAP_dom"/>
</dbReference>
<dbReference type="SMART" id="SM00032">
    <property type="entry name" value="CCP"/>
    <property type="match status" value="8"/>
</dbReference>
<keyword evidence="11" id="KW-1185">Reference proteome</keyword>
<dbReference type="Pfam" id="PF00084">
    <property type="entry name" value="Sushi"/>
    <property type="match status" value="7"/>
</dbReference>
<keyword evidence="1 6" id="KW-0732">Signal</keyword>
<evidence type="ECO:0000256" key="4">
    <source>
        <dbReference type="PROSITE-ProRule" id="PRU00302"/>
    </source>
</evidence>
<proteinExistence type="predicted"/>